<accession>A0AA36MGL9</accession>
<sequence length="183" mass="20501">MKKKKQAKTEQAVLAGKVKDLLPEAFDFTKLKAESEDEDGPPEEVHTVSGAGAEPEAQAASLMAAAKDTEKVKRRKDAKAKAKPKAKAKHLWEDPENQELLGVLRQQTQERRQKRAKAARLDKDGVTLQDSILQAEAGQDASHFLTEELFGRRKRKRSLRDRFDRNVLRGSSSPRLSDGFQDI</sequence>
<dbReference type="EMBL" id="CAUJNA010000063">
    <property type="protein sequence ID" value="CAJ1371234.1"/>
    <property type="molecule type" value="Genomic_DNA"/>
</dbReference>
<evidence type="ECO:0000256" key="1">
    <source>
        <dbReference type="SAM" id="MobiDB-lite"/>
    </source>
</evidence>
<feature type="region of interest" description="Disordered" evidence="1">
    <location>
        <begin position="31"/>
        <end position="94"/>
    </location>
</feature>
<gene>
    <name evidence="2" type="ORF">EVOR1521_LOCUS1599</name>
</gene>
<reference evidence="2" key="1">
    <citation type="submission" date="2023-08" db="EMBL/GenBank/DDBJ databases">
        <authorList>
            <person name="Chen Y."/>
            <person name="Shah S."/>
            <person name="Dougan E. K."/>
            <person name="Thang M."/>
            <person name="Chan C."/>
        </authorList>
    </citation>
    <scope>NUCLEOTIDE SEQUENCE</scope>
</reference>
<dbReference type="AlphaFoldDB" id="A0AA36MGL9"/>
<evidence type="ECO:0000313" key="2">
    <source>
        <dbReference type="EMBL" id="CAJ1371234.1"/>
    </source>
</evidence>
<keyword evidence="3" id="KW-1185">Reference proteome</keyword>
<organism evidence="2 3">
    <name type="scientific">Effrenium voratum</name>
    <dbReference type="NCBI Taxonomy" id="2562239"/>
    <lineage>
        <taxon>Eukaryota</taxon>
        <taxon>Sar</taxon>
        <taxon>Alveolata</taxon>
        <taxon>Dinophyceae</taxon>
        <taxon>Suessiales</taxon>
        <taxon>Symbiodiniaceae</taxon>
        <taxon>Effrenium</taxon>
    </lineage>
</organism>
<protein>
    <submittedName>
        <fullName evidence="2">Uncharacterized protein</fullName>
    </submittedName>
</protein>
<feature type="region of interest" description="Disordered" evidence="1">
    <location>
        <begin position="154"/>
        <end position="183"/>
    </location>
</feature>
<dbReference type="Proteomes" id="UP001178507">
    <property type="component" value="Unassembled WGS sequence"/>
</dbReference>
<feature type="compositionally biased region" description="Basic residues" evidence="1">
    <location>
        <begin position="72"/>
        <end position="89"/>
    </location>
</feature>
<name>A0AA36MGL9_9DINO</name>
<evidence type="ECO:0000313" key="3">
    <source>
        <dbReference type="Proteomes" id="UP001178507"/>
    </source>
</evidence>
<proteinExistence type="predicted"/>
<comment type="caution">
    <text evidence="2">The sequence shown here is derived from an EMBL/GenBank/DDBJ whole genome shotgun (WGS) entry which is preliminary data.</text>
</comment>